<evidence type="ECO:0000313" key="2">
    <source>
        <dbReference type="Proteomes" id="UP001165122"/>
    </source>
</evidence>
<sequence length="280" mass="31320">MVIDDTGTNDVHGPEMYSGEGWPEPVKMILQEVGIGDYAIDQLSSGTRDSILGEIDKMERVHSRKAKNKPKTKKILYGIKAPVSMLMLPMFNEYWSSSGGGGQPGWKFIHVVRDGRDIAFSGNISPVRKFYEFSAKTAGRGGGSSTEVKQMQLWNDWNADVSVWCKREAERNPNFEVLTIRLEDFVAPETRYSVVKEVADFVGSPVGECELCKVAEKGQRDLGSHSHTGLGVKARYGKWRKKVEGKPGMKEELEKEGDRGLSMFGYEPWFDFVESSKCSC</sequence>
<evidence type="ECO:0008006" key="3">
    <source>
        <dbReference type="Google" id="ProtNLM"/>
    </source>
</evidence>
<dbReference type="SUPFAM" id="SSF52540">
    <property type="entry name" value="P-loop containing nucleoside triphosphate hydrolases"/>
    <property type="match status" value="1"/>
</dbReference>
<proteinExistence type="predicted"/>
<dbReference type="OrthoDB" id="187638at2759"/>
<dbReference type="InterPro" id="IPR027417">
    <property type="entry name" value="P-loop_NTPase"/>
</dbReference>
<dbReference type="Proteomes" id="UP001165122">
    <property type="component" value="Unassembled WGS sequence"/>
</dbReference>
<name>A0A9W7AHE7_9STRA</name>
<gene>
    <name evidence="1" type="ORF">TrLO_g14453</name>
</gene>
<evidence type="ECO:0000313" key="1">
    <source>
        <dbReference type="EMBL" id="GMH69990.1"/>
    </source>
</evidence>
<comment type="caution">
    <text evidence="1">The sequence shown here is derived from an EMBL/GenBank/DDBJ whole genome shotgun (WGS) entry which is preliminary data.</text>
</comment>
<organism evidence="1 2">
    <name type="scientific">Triparma laevis f. longispina</name>
    <dbReference type="NCBI Taxonomy" id="1714387"/>
    <lineage>
        <taxon>Eukaryota</taxon>
        <taxon>Sar</taxon>
        <taxon>Stramenopiles</taxon>
        <taxon>Ochrophyta</taxon>
        <taxon>Bolidophyceae</taxon>
        <taxon>Parmales</taxon>
        <taxon>Triparmaceae</taxon>
        <taxon>Triparma</taxon>
    </lineage>
</organism>
<dbReference type="EMBL" id="BRXW01000613">
    <property type="protein sequence ID" value="GMH69990.1"/>
    <property type="molecule type" value="Genomic_DNA"/>
</dbReference>
<reference evidence="2" key="1">
    <citation type="journal article" date="2023" name="Commun. Biol.">
        <title>Genome analysis of Parmales, the sister group of diatoms, reveals the evolutionary specialization of diatoms from phago-mixotrophs to photoautotrophs.</title>
        <authorList>
            <person name="Ban H."/>
            <person name="Sato S."/>
            <person name="Yoshikawa S."/>
            <person name="Yamada K."/>
            <person name="Nakamura Y."/>
            <person name="Ichinomiya M."/>
            <person name="Sato N."/>
            <person name="Blanc-Mathieu R."/>
            <person name="Endo H."/>
            <person name="Kuwata A."/>
            <person name="Ogata H."/>
        </authorList>
    </citation>
    <scope>NUCLEOTIDE SEQUENCE [LARGE SCALE GENOMIC DNA]</scope>
    <source>
        <strain evidence="2">NIES 3700</strain>
    </source>
</reference>
<accession>A0A9W7AHE7</accession>
<keyword evidence="2" id="KW-1185">Reference proteome</keyword>
<protein>
    <recommendedName>
        <fullName evidence="3">Sulfotransferase</fullName>
    </recommendedName>
</protein>
<dbReference type="Gene3D" id="3.40.50.300">
    <property type="entry name" value="P-loop containing nucleotide triphosphate hydrolases"/>
    <property type="match status" value="1"/>
</dbReference>
<dbReference type="AlphaFoldDB" id="A0A9W7AHE7"/>